<dbReference type="Proteomes" id="UP001275084">
    <property type="component" value="Unassembled WGS sequence"/>
</dbReference>
<comment type="caution">
    <text evidence="1">The sequence shown here is derived from an EMBL/GenBank/DDBJ whole genome shotgun (WGS) entry which is preliminary data.</text>
</comment>
<keyword evidence="2" id="KW-1185">Reference proteome</keyword>
<protein>
    <submittedName>
        <fullName evidence="1">Uncharacterized protein</fullName>
    </submittedName>
</protein>
<dbReference type="EMBL" id="JAUIQD010000008">
    <property type="protein sequence ID" value="KAK3342168.1"/>
    <property type="molecule type" value="Genomic_DNA"/>
</dbReference>
<reference evidence="1" key="2">
    <citation type="submission" date="2023-06" db="EMBL/GenBank/DDBJ databases">
        <authorList>
            <consortium name="Lawrence Berkeley National Laboratory"/>
            <person name="Haridas S."/>
            <person name="Hensen N."/>
            <person name="Bonometti L."/>
            <person name="Westerberg I."/>
            <person name="Brannstrom I.O."/>
            <person name="Guillou S."/>
            <person name="Cros-Aarteil S."/>
            <person name="Calhoun S."/>
            <person name="Kuo A."/>
            <person name="Mondo S."/>
            <person name="Pangilinan J."/>
            <person name="Riley R."/>
            <person name="Labutti K."/>
            <person name="Andreopoulos B."/>
            <person name="Lipzen A."/>
            <person name="Chen C."/>
            <person name="Yanf M."/>
            <person name="Daum C."/>
            <person name="Ng V."/>
            <person name="Clum A."/>
            <person name="Steindorff A."/>
            <person name="Ohm R."/>
            <person name="Martin F."/>
            <person name="Silar P."/>
            <person name="Natvig D."/>
            <person name="Lalanne C."/>
            <person name="Gautier V."/>
            <person name="Ament-Velasquez S.L."/>
            <person name="Kruys A."/>
            <person name="Hutchinson M.I."/>
            <person name="Powell A.J."/>
            <person name="Barry K."/>
            <person name="Miller A.N."/>
            <person name="Grigoriev I.V."/>
            <person name="Debuchy R."/>
            <person name="Gladieux P."/>
            <person name="Thoren M.H."/>
            <person name="Johannesson H."/>
        </authorList>
    </citation>
    <scope>NUCLEOTIDE SEQUENCE</scope>
    <source>
        <strain evidence="1">CBS 955.72</strain>
    </source>
</reference>
<organism evidence="1 2">
    <name type="scientific">Lasiosphaeria hispida</name>
    <dbReference type="NCBI Taxonomy" id="260671"/>
    <lineage>
        <taxon>Eukaryota</taxon>
        <taxon>Fungi</taxon>
        <taxon>Dikarya</taxon>
        <taxon>Ascomycota</taxon>
        <taxon>Pezizomycotina</taxon>
        <taxon>Sordariomycetes</taxon>
        <taxon>Sordariomycetidae</taxon>
        <taxon>Sordariales</taxon>
        <taxon>Lasiosphaeriaceae</taxon>
        <taxon>Lasiosphaeria</taxon>
    </lineage>
</organism>
<proteinExistence type="predicted"/>
<reference evidence="1" key="1">
    <citation type="journal article" date="2023" name="Mol. Phylogenet. Evol.">
        <title>Genome-scale phylogeny and comparative genomics of the fungal order Sordariales.</title>
        <authorList>
            <person name="Hensen N."/>
            <person name="Bonometti L."/>
            <person name="Westerberg I."/>
            <person name="Brannstrom I.O."/>
            <person name="Guillou S."/>
            <person name="Cros-Aarteil S."/>
            <person name="Calhoun S."/>
            <person name="Haridas S."/>
            <person name="Kuo A."/>
            <person name="Mondo S."/>
            <person name="Pangilinan J."/>
            <person name="Riley R."/>
            <person name="LaButti K."/>
            <person name="Andreopoulos B."/>
            <person name="Lipzen A."/>
            <person name="Chen C."/>
            <person name="Yan M."/>
            <person name="Daum C."/>
            <person name="Ng V."/>
            <person name="Clum A."/>
            <person name="Steindorff A."/>
            <person name="Ohm R.A."/>
            <person name="Martin F."/>
            <person name="Silar P."/>
            <person name="Natvig D.O."/>
            <person name="Lalanne C."/>
            <person name="Gautier V."/>
            <person name="Ament-Velasquez S.L."/>
            <person name="Kruys A."/>
            <person name="Hutchinson M.I."/>
            <person name="Powell A.J."/>
            <person name="Barry K."/>
            <person name="Miller A.N."/>
            <person name="Grigoriev I.V."/>
            <person name="Debuchy R."/>
            <person name="Gladieux P."/>
            <person name="Hiltunen Thoren M."/>
            <person name="Johannesson H."/>
        </authorList>
    </citation>
    <scope>NUCLEOTIDE SEQUENCE</scope>
    <source>
        <strain evidence="1">CBS 955.72</strain>
    </source>
</reference>
<gene>
    <name evidence="1" type="ORF">B0T25DRAFT_360142</name>
</gene>
<sequence length="156" mass="17409">MLSGGARQALLLGVPRCSTRHRFPRFLFLRRSCKAIAFPAATTHRTKHHSGATNSNITTLLPNTCTSVVTFFLFGCHEENERGLRRQRRRRVDPKLPTASIRVGKIPPVHFFPTTNRQGRGRLLYRDSVSATDKGPSLTAPSLATGHQLGYERFVG</sequence>
<evidence type="ECO:0000313" key="1">
    <source>
        <dbReference type="EMBL" id="KAK3342168.1"/>
    </source>
</evidence>
<evidence type="ECO:0000313" key="2">
    <source>
        <dbReference type="Proteomes" id="UP001275084"/>
    </source>
</evidence>
<accession>A0AAJ0H7S7</accession>
<name>A0AAJ0H7S7_9PEZI</name>
<dbReference type="AlphaFoldDB" id="A0AAJ0H7S7"/>